<reference evidence="2" key="1">
    <citation type="submission" date="2013-10" db="EMBL/GenBank/DDBJ databases">
        <title>Genome sequencing of Onchocerca volvulus.</title>
        <authorList>
            <person name="Cotton J."/>
            <person name="Tsai J."/>
            <person name="Stanley E."/>
            <person name="Tracey A."/>
            <person name="Holroyd N."/>
            <person name="Lustigman S."/>
            <person name="Berriman M."/>
        </authorList>
    </citation>
    <scope>NUCLEOTIDE SEQUENCE</scope>
</reference>
<reference evidence="1" key="2">
    <citation type="submission" date="2022-06" db="UniProtKB">
        <authorList>
            <consortium name="EnsemblMetazoa"/>
        </authorList>
    </citation>
    <scope>IDENTIFICATION</scope>
</reference>
<dbReference type="AlphaFoldDB" id="A0A8R1U0K2"/>
<dbReference type="EnsemblMetazoa" id="OVOC8584.1">
    <property type="protein sequence ID" value="OVOC8584.1"/>
    <property type="gene ID" value="WBGene00245393"/>
</dbReference>
<sequence>MAGEMWHLKDWEHWLDNLQIGPVAFQFGNRPLLTKETPTSVKWTNKLLTLEGVVYHAAQMQLVIPQTGCLSIFVFEVKHRSKFGLIYR</sequence>
<protein>
    <submittedName>
        <fullName evidence="1">Uncharacterized protein</fullName>
    </submittedName>
</protein>
<organism evidence="1 2">
    <name type="scientific">Onchocerca volvulus</name>
    <dbReference type="NCBI Taxonomy" id="6282"/>
    <lineage>
        <taxon>Eukaryota</taxon>
        <taxon>Metazoa</taxon>
        <taxon>Ecdysozoa</taxon>
        <taxon>Nematoda</taxon>
        <taxon>Chromadorea</taxon>
        <taxon>Rhabditida</taxon>
        <taxon>Spirurina</taxon>
        <taxon>Spiruromorpha</taxon>
        <taxon>Filarioidea</taxon>
        <taxon>Onchocercidae</taxon>
        <taxon>Onchocerca</taxon>
    </lineage>
</organism>
<accession>A0A8R1U0K2</accession>
<name>A0A8R1U0K2_ONCVO</name>
<dbReference type="EMBL" id="CMVM020000249">
    <property type="status" value="NOT_ANNOTATED_CDS"/>
    <property type="molecule type" value="Genomic_DNA"/>
</dbReference>
<evidence type="ECO:0000313" key="2">
    <source>
        <dbReference type="Proteomes" id="UP000024404"/>
    </source>
</evidence>
<dbReference type="Proteomes" id="UP000024404">
    <property type="component" value="Unassembled WGS sequence"/>
</dbReference>
<keyword evidence="2" id="KW-1185">Reference proteome</keyword>
<proteinExistence type="predicted"/>
<evidence type="ECO:0000313" key="1">
    <source>
        <dbReference type="EnsemblMetazoa" id="OVOC8584.1"/>
    </source>
</evidence>